<dbReference type="Gene3D" id="3.30.1370.60">
    <property type="entry name" value="Hypothetical oxidoreductase yiak, domain 2"/>
    <property type="match status" value="1"/>
</dbReference>
<dbReference type="PANTHER" id="PTHR11091">
    <property type="entry name" value="OXIDOREDUCTASE-RELATED"/>
    <property type="match status" value="1"/>
</dbReference>
<dbReference type="InterPro" id="IPR043144">
    <property type="entry name" value="Mal/L-sulf/L-lact_DH-like_ah"/>
</dbReference>
<dbReference type="EMBL" id="JBHLTR010000136">
    <property type="protein sequence ID" value="MFC0562546.1"/>
    <property type="molecule type" value="Genomic_DNA"/>
</dbReference>
<sequence>MSTNESVYVKKELLRHFVKDVFQSCGVSNEHSRTASDVLCYADEHGFDTHGVTNLGRIYIERLQDGRINPQAEFAIVQETPAASVIDANNGLGLVAGEHAMKLAIEKAKNLGVGCVVVRRSSHFGSAGYYTSQALDAGMIGMAMTNLGSQTIARPLGGSVNMIGTNPIAVSAPAENVPPFVLDMSTTVVATGKIRAAQRRGESIPEGWLIDDLCQPLTDPHTYDAGTGHLQMLGGGLTTGGAKGYGLGLLVDILCGVLSGANVGPDPKLLEPGGEERANEDQNIGHFFLALNIEAFRPREEFTSHMDSMLETLLNCPPASYAKQVVYPGYNESMQKQASELVPIDSVVFQELTALAKRQGVQILEMEREASHS</sequence>
<dbReference type="InterPro" id="IPR043143">
    <property type="entry name" value="Mal/L-sulf/L-lact_DH-like_NADP"/>
</dbReference>
<dbReference type="Proteomes" id="UP001589833">
    <property type="component" value="Unassembled WGS sequence"/>
</dbReference>
<evidence type="ECO:0000256" key="1">
    <source>
        <dbReference type="ARBA" id="ARBA00006056"/>
    </source>
</evidence>
<keyword evidence="4" id="KW-1185">Reference proteome</keyword>
<keyword evidence="2" id="KW-0560">Oxidoreductase</keyword>
<dbReference type="InterPro" id="IPR003767">
    <property type="entry name" value="Malate/L-lactate_DH-like"/>
</dbReference>
<reference evidence="3 4" key="1">
    <citation type="submission" date="2024-09" db="EMBL/GenBank/DDBJ databases">
        <authorList>
            <person name="Sun Q."/>
            <person name="Mori K."/>
        </authorList>
    </citation>
    <scope>NUCLEOTIDE SEQUENCE [LARGE SCALE GENOMIC DNA]</scope>
    <source>
        <strain evidence="3 4">NCAIM B.02301</strain>
    </source>
</reference>
<dbReference type="Pfam" id="PF02615">
    <property type="entry name" value="Ldh_2"/>
    <property type="match status" value="1"/>
</dbReference>
<accession>A0ABV6NP48</accession>
<gene>
    <name evidence="3" type="ORF">ACFFH4_27360</name>
</gene>
<dbReference type="Gene3D" id="1.10.1530.10">
    <property type="match status" value="1"/>
</dbReference>
<organism evidence="3 4">
    <name type="scientific">Halalkalibacter alkalisediminis</name>
    <dbReference type="NCBI Taxonomy" id="935616"/>
    <lineage>
        <taxon>Bacteria</taxon>
        <taxon>Bacillati</taxon>
        <taxon>Bacillota</taxon>
        <taxon>Bacilli</taxon>
        <taxon>Bacillales</taxon>
        <taxon>Bacillaceae</taxon>
        <taxon>Halalkalibacter</taxon>
    </lineage>
</organism>
<evidence type="ECO:0000313" key="4">
    <source>
        <dbReference type="Proteomes" id="UP001589833"/>
    </source>
</evidence>
<comment type="similarity">
    <text evidence="1">Belongs to the LDH2/MDH2 oxidoreductase family.</text>
</comment>
<protein>
    <submittedName>
        <fullName evidence="3">Ldh family oxidoreductase</fullName>
    </submittedName>
</protein>
<dbReference type="RefSeq" id="WP_273847598.1">
    <property type="nucleotide sequence ID" value="NZ_JAQQWT010000028.1"/>
</dbReference>
<proteinExistence type="inferred from homology"/>
<comment type="caution">
    <text evidence="3">The sequence shown here is derived from an EMBL/GenBank/DDBJ whole genome shotgun (WGS) entry which is preliminary data.</text>
</comment>
<dbReference type="InterPro" id="IPR036111">
    <property type="entry name" value="Mal/L-sulfo/L-lacto_DH-like_sf"/>
</dbReference>
<dbReference type="PANTHER" id="PTHR11091:SF0">
    <property type="entry name" value="MALATE DEHYDROGENASE"/>
    <property type="match status" value="1"/>
</dbReference>
<name>A0ABV6NP48_9BACI</name>
<evidence type="ECO:0000313" key="3">
    <source>
        <dbReference type="EMBL" id="MFC0562546.1"/>
    </source>
</evidence>
<evidence type="ECO:0000256" key="2">
    <source>
        <dbReference type="ARBA" id="ARBA00023002"/>
    </source>
</evidence>
<dbReference type="SUPFAM" id="SSF89733">
    <property type="entry name" value="L-sulfolactate dehydrogenase-like"/>
    <property type="match status" value="1"/>
</dbReference>